<keyword evidence="1" id="KW-0812">Transmembrane</keyword>
<dbReference type="HOGENOM" id="CLU_025996_0_9_10"/>
<dbReference type="InterPro" id="IPR001173">
    <property type="entry name" value="Glyco_trans_2-like"/>
</dbReference>
<dbReference type="PANTHER" id="PTHR22916:SF3">
    <property type="entry name" value="UDP-GLCNAC:BETAGAL BETA-1,3-N-ACETYLGLUCOSAMINYLTRANSFERASE-LIKE PROTEIN 1"/>
    <property type="match status" value="1"/>
</dbReference>
<keyword evidence="1" id="KW-1133">Transmembrane helix</keyword>
<dbReference type="Pfam" id="PF00535">
    <property type="entry name" value="Glycos_transf_2"/>
    <property type="match status" value="1"/>
</dbReference>
<accession>D2QF06</accession>
<name>D2QF06_SPILD</name>
<dbReference type="GO" id="GO:0016758">
    <property type="term" value="F:hexosyltransferase activity"/>
    <property type="evidence" value="ECO:0007669"/>
    <property type="project" value="UniProtKB-ARBA"/>
</dbReference>
<feature type="transmembrane region" description="Helical" evidence="1">
    <location>
        <begin position="236"/>
        <end position="265"/>
    </location>
</feature>
<dbReference type="KEGG" id="sli:Slin_5383"/>
<dbReference type="EMBL" id="CP001769">
    <property type="protein sequence ID" value="ADB41350.1"/>
    <property type="molecule type" value="Genomic_DNA"/>
</dbReference>
<proteinExistence type="predicted"/>
<gene>
    <name evidence="3" type="ordered locus">Slin_5383</name>
</gene>
<dbReference type="CAZy" id="GT2">
    <property type="family name" value="Glycosyltransferase Family 2"/>
</dbReference>
<dbReference type="AlphaFoldDB" id="D2QF06"/>
<organism evidence="3 4">
    <name type="scientific">Spirosoma linguale (strain ATCC 33905 / DSM 74 / LMG 10896 / Claus 1)</name>
    <dbReference type="NCBI Taxonomy" id="504472"/>
    <lineage>
        <taxon>Bacteria</taxon>
        <taxon>Pseudomonadati</taxon>
        <taxon>Bacteroidota</taxon>
        <taxon>Cytophagia</taxon>
        <taxon>Cytophagales</taxon>
        <taxon>Cytophagaceae</taxon>
        <taxon>Spirosoma</taxon>
    </lineage>
</organism>
<evidence type="ECO:0000256" key="1">
    <source>
        <dbReference type="SAM" id="Phobius"/>
    </source>
</evidence>
<dbReference type="STRING" id="504472.Slin_5383"/>
<feature type="domain" description="Glycosyltransferase 2-like" evidence="2">
    <location>
        <begin position="14"/>
        <end position="139"/>
    </location>
</feature>
<dbReference type="eggNOG" id="COG0463">
    <property type="taxonomic scope" value="Bacteria"/>
</dbReference>
<protein>
    <submittedName>
        <fullName evidence="3">Glycosyl transferase family 2</fullName>
    </submittedName>
</protein>
<dbReference type="PANTHER" id="PTHR22916">
    <property type="entry name" value="GLYCOSYLTRANSFERASE"/>
    <property type="match status" value="1"/>
</dbReference>
<evidence type="ECO:0000313" key="3">
    <source>
        <dbReference type="EMBL" id="ADB41350.1"/>
    </source>
</evidence>
<evidence type="ECO:0000259" key="2">
    <source>
        <dbReference type="Pfam" id="PF00535"/>
    </source>
</evidence>
<sequence length="304" mass="35040">MNRLDSVNPRPLVSIMMPVRNMGGSIDRAIASILLQTYPHWELLIINDGSTDHTQAVVSSFTDNRIRWVSDDNQHLGIANRLNQAIALSRGAYLARMDADDVAYPERIEKQVEFLHKNSTIDLLGTSFVRVDAQGEVRNEALCPREHAQICQKLWMGFPLSHPTWMARANWFREWGYRKRFFNYGGEDIDILFRSYRSSRFACLPEILLAYNHAITLRKSSISFLLLFSILCRHRLWYQALLCALIIPVRTVIVVLVSNISPTVYSYIASRRKKASVATNERWRQLQSALSAWLFKKPAESINR</sequence>
<dbReference type="Proteomes" id="UP000002028">
    <property type="component" value="Chromosome"/>
</dbReference>
<reference evidence="3 4" key="1">
    <citation type="journal article" date="2010" name="Stand. Genomic Sci.">
        <title>Complete genome sequence of Spirosoma linguale type strain (1).</title>
        <authorList>
            <person name="Lail K."/>
            <person name="Sikorski J."/>
            <person name="Saunders E."/>
            <person name="Lapidus A."/>
            <person name="Glavina Del Rio T."/>
            <person name="Copeland A."/>
            <person name="Tice H."/>
            <person name="Cheng J.-F."/>
            <person name="Lucas S."/>
            <person name="Nolan M."/>
            <person name="Bruce D."/>
            <person name="Goodwin L."/>
            <person name="Pitluck S."/>
            <person name="Ivanova N."/>
            <person name="Mavromatis K."/>
            <person name="Ovchinnikova G."/>
            <person name="Pati A."/>
            <person name="Chen A."/>
            <person name="Palaniappan K."/>
            <person name="Land M."/>
            <person name="Hauser L."/>
            <person name="Chang Y.-J."/>
            <person name="Jeffries C.D."/>
            <person name="Chain P."/>
            <person name="Brettin T."/>
            <person name="Detter J.C."/>
            <person name="Schuetze A."/>
            <person name="Rohde M."/>
            <person name="Tindall B.J."/>
            <person name="Goeker M."/>
            <person name="Bristow J."/>
            <person name="Eisen J.A."/>
            <person name="Markowitz V."/>
            <person name="Hugenholtz P."/>
            <person name="Kyrpides N.C."/>
            <person name="Klenk H.-P."/>
            <person name="Chen F."/>
        </authorList>
    </citation>
    <scope>NUCLEOTIDE SEQUENCE [LARGE SCALE GENOMIC DNA]</scope>
    <source>
        <strain evidence="4">ATCC 33905 / DSM 74 / LMG 10896 / Claus 1</strain>
    </source>
</reference>
<keyword evidence="4" id="KW-1185">Reference proteome</keyword>
<dbReference type="Gene3D" id="3.90.550.10">
    <property type="entry name" value="Spore Coat Polysaccharide Biosynthesis Protein SpsA, Chain A"/>
    <property type="match status" value="1"/>
</dbReference>
<evidence type="ECO:0000313" key="4">
    <source>
        <dbReference type="Proteomes" id="UP000002028"/>
    </source>
</evidence>
<keyword evidence="1" id="KW-0472">Membrane</keyword>
<dbReference type="RefSeq" id="WP_012929846.1">
    <property type="nucleotide sequence ID" value="NC_013730.1"/>
</dbReference>
<dbReference type="InterPro" id="IPR029044">
    <property type="entry name" value="Nucleotide-diphossugar_trans"/>
</dbReference>
<keyword evidence="3" id="KW-0808">Transferase</keyword>
<dbReference type="SUPFAM" id="SSF53448">
    <property type="entry name" value="Nucleotide-diphospho-sugar transferases"/>
    <property type="match status" value="1"/>
</dbReference>